<organism evidence="3 4">
    <name type="scientific">Propioniciclava coleopterorum</name>
    <dbReference type="NCBI Taxonomy" id="2714937"/>
    <lineage>
        <taxon>Bacteria</taxon>
        <taxon>Bacillati</taxon>
        <taxon>Actinomycetota</taxon>
        <taxon>Actinomycetes</taxon>
        <taxon>Propionibacteriales</taxon>
        <taxon>Propionibacteriaceae</taxon>
        <taxon>Propioniciclava</taxon>
    </lineage>
</organism>
<dbReference type="PROSITE" id="PS50965">
    <property type="entry name" value="NERD"/>
    <property type="match status" value="1"/>
</dbReference>
<accession>A0A6G7Y4E5</accession>
<name>A0A6G7Y4E5_9ACTN</name>
<evidence type="ECO:0000256" key="1">
    <source>
        <dbReference type="SAM" id="MobiDB-lite"/>
    </source>
</evidence>
<evidence type="ECO:0000313" key="3">
    <source>
        <dbReference type="EMBL" id="QIK71536.1"/>
    </source>
</evidence>
<dbReference type="InterPro" id="IPR011528">
    <property type="entry name" value="NERD"/>
</dbReference>
<feature type="compositionally biased region" description="Basic and acidic residues" evidence="1">
    <location>
        <begin position="1"/>
        <end position="11"/>
    </location>
</feature>
<reference evidence="3 4" key="1">
    <citation type="submission" date="2020-03" db="EMBL/GenBank/DDBJ databases">
        <title>Propioniciclava sp. nov., isolated from Hydrophilus acuminatus.</title>
        <authorList>
            <person name="Hyun D.-W."/>
            <person name="Bae J.-W."/>
        </authorList>
    </citation>
    <scope>NUCLEOTIDE SEQUENCE [LARGE SCALE GENOMIC DNA]</scope>
    <source>
        <strain evidence="3 4">HDW11</strain>
    </source>
</reference>
<dbReference type="AlphaFoldDB" id="A0A6G7Y4E5"/>
<dbReference type="KEGG" id="prv:G7070_03660"/>
<dbReference type="EMBL" id="CP049865">
    <property type="protein sequence ID" value="QIK71536.1"/>
    <property type="molecule type" value="Genomic_DNA"/>
</dbReference>
<keyword evidence="4" id="KW-1185">Reference proteome</keyword>
<dbReference type="Pfam" id="PF08378">
    <property type="entry name" value="NERD"/>
    <property type="match status" value="1"/>
</dbReference>
<gene>
    <name evidence="3" type="ORF">G7070_03660</name>
</gene>
<dbReference type="RefSeq" id="WP_166232037.1">
    <property type="nucleotide sequence ID" value="NZ_CP049865.1"/>
</dbReference>
<sequence>MPQAERRRAEDVVGTSEAPAPGHEVGVGRASEVPRVGLDHVDGVAGASAAQEYRRRHDARRERVTGAYPRMGRLLLAVFDDPQTTQAWSTGAVGEQQLGGMLATIAGPELRVLHDRRIPGSRANIDHLVVSPTGVHVVDAKRYRNKRPDVRIEGGLLTPRRRFLTVGGRDRSDLVEGVSRQVQRVRAALEGEPDVDVHGHLCFLDADWGLLQRPFTVDGVGVAWPRRLKKELTEPGPLGAERIADLQWLLHQAFPRQN</sequence>
<dbReference type="Proteomes" id="UP000501058">
    <property type="component" value="Chromosome"/>
</dbReference>
<feature type="region of interest" description="Disordered" evidence="1">
    <location>
        <begin position="1"/>
        <end position="28"/>
    </location>
</feature>
<proteinExistence type="predicted"/>
<evidence type="ECO:0000313" key="4">
    <source>
        <dbReference type="Proteomes" id="UP000501058"/>
    </source>
</evidence>
<protein>
    <submittedName>
        <fullName evidence="3">NERD domain-containing protein</fullName>
    </submittedName>
</protein>
<evidence type="ECO:0000259" key="2">
    <source>
        <dbReference type="PROSITE" id="PS50965"/>
    </source>
</evidence>
<feature type="domain" description="NERD" evidence="2">
    <location>
        <begin position="90"/>
        <end position="189"/>
    </location>
</feature>